<dbReference type="PANTHER" id="PTHR30572">
    <property type="entry name" value="MEMBRANE COMPONENT OF TRANSPORTER-RELATED"/>
    <property type="match status" value="1"/>
</dbReference>
<evidence type="ECO:0000313" key="10">
    <source>
        <dbReference type="Proteomes" id="UP000027855"/>
    </source>
</evidence>
<evidence type="ECO:0000259" key="8">
    <source>
        <dbReference type="Pfam" id="PF12704"/>
    </source>
</evidence>
<dbReference type="InterPro" id="IPR003838">
    <property type="entry name" value="ABC3_permease_C"/>
</dbReference>
<comment type="caution">
    <text evidence="9">The sequence shown here is derived from an EMBL/GenBank/DDBJ whole genome shotgun (WGS) entry which is preliminary data.</text>
</comment>
<dbReference type="GO" id="GO:0005886">
    <property type="term" value="C:plasma membrane"/>
    <property type="evidence" value="ECO:0007669"/>
    <property type="project" value="UniProtKB-SubCell"/>
</dbReference>
<dbReference type="Proteomes" id="UP000027855">
    <property type="component" value="Unassembled WGS sequence"/>
</dbReference>
<gene>
    <name evidence="9" type="ORF">DL07_02630</name>
</gene>
<keyword evidence="3" id="KW-0812">Transmembrane</keyword>
<dbReference type="RefSeq" id="WP_037602019.1">
    <property type="nucleotide sequence ID" value="NZ_JJMS01000007.1"/>
</dbReference>
<accession>A0A074IVN5</accession>
<dbReference type="InterPro" id="IPR025857">
    <property type="entry name" value="MacB_PCD"/>
</dbReference>
<dbReference type="Pfam" id="PF02687">
    <property type="entry name" value="FtsX"/>
    <property type="match status" value="1"/>
</dbReference>
<evidence type="ECO:0000256" key="3">
    <source>
        <dbReference type="ARBA" id="ARBA00022692"/>
    </source>
</evidence>
<keyword evidence="4" id="KW-1133">Transmembrane helix</keyword>
<feature type="domain" description="ABC3 transporter permease C-terminal" evidence="7">
    <location>
        <begin position="282"/>
        <end position="395"/>
    </location>
</feature>
<dbReference type="PANTHER" id="PTHR30572:SF4">
    <property type="entry name" value="ABC TRANSPORTER PERMEASE YTRF"/>
    <property type="match status" value="1"/>
</dbReference>
<sequence length="402" mass="43033">MENWKFALSSIRSHKMRSFLTMLGIIIGVAAVVLIMGLGNGMRQSVTDSVTGDKDTVQVYYEAKGEELDPAYADLAQPTKPVKEVWLEQVARQTPGIDSYFVTNSLTSSISLQKKTVKNVNITGASQGYFKAKKLEMLTGRSLQDNDYKNFSRVIVIDQMVAKKLFETNGDALNQVVTIGNNDYRVIGVYKNKDTAIGAYGEIGTALVANTQLAAENNTDAIGQIFFHVTDVKNSSSVAKDAAKRLTQLAQDDNGEYKAADMSSTLDQVNTIFGTITTVVGAIAGISLLVGGIGVMNIMLVSVTERTREIGLRKALGATRRKILTQFLIESMVLTILGGLIGLGFAALVVGPIGNAMDLKATVSLGVAMGSIAFSAAVGIIFGLLPANKASKLDPIEALRYD</sequence>
<evidence type="ECO:0000256" key="4">
    <source>
        <dbReference type="ARBA" id="ARBA00022989"/>
    </source>
</evidence>
<dbReference type="Pfam" id="PF12704">
    <property type="entry name" value="MacB_PCD"/>
    <property type="match status" value="1"/>
</dbReference>
<dbReference type="GO" id="GO:0022857">
    <property type="term" value="F:transmembrane transporter activity"/>
    <property type="evidence" value="ECO:0007669"/>
    <property type="project" value="TreeGrafter"/>
</dbReference>
<keyword evidence="2" id="KW-1003">Cell membrane</keyword>
<protein>
    <submittedName>
        <fullName evidence="9">Membrane protein</fullName>
    </submittedName>
</protein>
<evidence type="ECO:0000313" key="9">
    <source>
        <dbReference type="EMBL" id="KEO45114.1"/>
    </source>
</evidence>
<comment type="subcellular location">
    <subcellularLocation>
        <location evidence="1">Cell membrane</location>
        <topology evidence="1">Multi-pass membrane protein</topology>
    </subcellularLocation>
</comment>
<keyword evidence="5" id="KW-0472">Membrane</keyword>
<name>A0A074IVN5_STRSL</name>
<comment type="similarity">
    <text evidence="6">Belongs to the ABC-4 integral membrane protein family.</text>
</comment>
<organism evidence="9 10">
    <name type="scientific">Streptococcus salivarius</name>
    <dbReference type="NCBI Taxonomy" id="1304"/>
    <lineage>
        <taxon>Bacteria</taxon>
        <taxon>Bacillati</taxon>
        <taxon>Bacillota</taxon>
        <taxon>Bacilli</taxon>
        <taxon>Lactobacillales</taxon>
        <taxon>Streptococcaceae</taxon>
        <taxon>Streptococcus</taxon>
    </lineage>
</organism>
<feature type="domain" description="MacB-like periplasmic core" evidence="8">
    <location>
        <begin position="18"/>
        <end position="242"/>
    </location>
</feature>
<evidence type="ECO:0000256" key="6">
    <source>
        <dbReference type="ARBA" id="ARBA00038076"/>
    </source>
</evidence>
<evidence type="ECO:0000256" key="1">
    <source>
        <dbReference type="ARBA" id="ARBA00004651"/>
    </source>
</evidence>
<dbReference type="AlphaFoldDB" id="A0A074IVN5"/>
<proteinExistence type="inferred from homology"/>
<evidence type="ECO:0000259" key="7">
    <source>
        <dbReference type="Pfam" id="PF02687"/>
    </source>
</evidence>
<reference evidence="9 10" key="1">
    <citation type="submission" date="2014-04" db="EMBL/GenBank/DDBJ databases">
        <title>Variable characteristics of bacteriocin-producing Streptococcus salivarius strains isolated from Malaysian subjects.</title>
        <authorList>
            <person name="Philip K."/>
            <person name="Barbour A."/>
        </authorList>
    </citation>
    <scope>NUCLEOTIDE SEQUENCE [LARGE SCALE GENOMIC DNA]</scope>
    <source>
        <strain evidence="9 10">NU10</strain>
    </source>
</reference>
<dbReference type="InterPro" id="IPR050250">
    <property type="entry name" value="Macrolide_Exporter_MacB"/>
</dbReference>
<dbReference type="EMBL" id="JJMT01000014">
    <property type="protein sequence ID" value="KEO45114.1"/>
    <property type="molecule type" value="Genomic_DNA"/>
</dbReference>
<evidence type="ECO:0000256" key="2">
    <source>
        <dbReference type="ARBA" id="ARBA00022475"/>
    </source>
</evidence>
<evidence type="ECO:0000256" key="5">
    <source>
        <dbReference type="ARBA" id="ARBA00023136"/>
    </source>
</evidence>